<evidence type="ECO:0000313" key="6">
    <source>
        <dbReference type="Proteomes" id="UP001183246"/>
    </source>
</evidence>
<dbReference type="PANTHER" id="PTHR43712:SF2">
    <property type="entry name" value="O-METHYLTRANSFERASE CICE"/>
    <property type="match status" value="1"/>
</dbReference>
<evidence type="ECO:0000256" key="3">
    <source>
        <dbReference type="ARBA" id="ARBA00022691"/>
    </source>
</evidence>
<keyword evidence="1 5" id="KW-0489">Methyltransferase</keyword>
<comment type="caution">
    <text evidence="5">The sequence shown here is derived from an EMBL/GenBank/DDBJ whole genome shotgun (WGS) entry which is preliminary data.</text>
</comment>
<dbReference type="InterPro" id="IPR029063">
    <property type="entry name" value="SAM-dependent_MTases_sf"/>
</dbReference>
<evidence type="ECO:0000256" key="2">
    <source>
        <dbReference type="ARBA" id="ARBA00022679"/>
    </source>
</evidence>
<protein>
    <submittedName>
        <fullName evidence="5">Methyltransferase</fullName>
    </submittedName>
</protein>
<dbReference type="InterPro" id="IPR001077">
    <property type="entry name" value="COMT_C"/>
</dbReference>
<evidence type="ECO:0000256" key="1">
    <source>
        <dbReference type="ARBA" id="ARBA00022603"/>
    </source>
</evidence>
<dbReference type="EMBL" id="JAVREL010000014">
    <property type="protein sequence ID" value="MDT0345443.1"/>
    <property type="molecule type" value="Genomic_DNA"/>
</dbReference>
<dbReference type="Gene3D" id="1.10.10.10">
    <property type="entry name" value="Winged helix-like DNA-binding domain superfamily/Winged helix DNA-binding domain"/>
    <property type="match status" value="1"/>
</dbReference>
<name>A0ABU2MX83_9ACTN</name>
<dbReference type="CDD" id="cd02440">
    <property type="entry name" value="AdoMet_MTases"/>
    <property type="match status" value="1"/>
</dbReference>
<dbReference type="RefSeq" id="WP_311706574.1">
    <property type="nucleotide sequence ID" value="NZ_JAVREL010000014.1"/>
</dbReference>
<dbReference type="Proteomes" id="UP001183246">
    <property type="component" value="Unassembled WGS sequence"/>
</dbReference>
<dbReference type="GO" id="GO:0008168">
    <property type="term" value="F:methyltransferase activity"/>
    <property type="evidence" value="ECO:0007669"/>
    <property type="project" value="UniProtKB-KW"/>
</dbReference>
<dbReference type="InterPro" id="IPR036388">
    <property type="entry name" value="WH-like_DNA-bd_sf"/>
</dbReference>
<dbReference type="Gene3D" id="1.20.58.1390">
    <property type="match status" value="1"/>
</dbReference>
<gene>
    <name evidence="5" type="ORF">RM590_22985</name>
</gene>
<keyword evidence="2" id="KW-0808">Transferase</keyword>
<dbReference type="InterPro" id="IPR036390">
    <property type="entry name" value="WH_DNA-bd_sf"/>
</dbReference>
<organism evidence="5 6">
    <name type="scientific">Streptomyces litchfieldiae</name>
    <dbReference type="NCBI Taxonomy" id="3075543"/>
    <lineage>
        <taxon>Bacteria</taxon>
        <taxon>Bacillati</taxon>
        <taxon>Actinomycetota</taxon>
        <taxon>Actinomycetes</taxon>
        <taxon>Kitasatosporales</taxon>
        <taxon>Streptomycetaceae</taxon>
        <taxon>Streptomyces</taxon>
    </lineage>
</organism>
<evidence type="ECO:0000313" key="5">
    <source>
        <dbReference type="EMBL" id="MDT0345443.1"/>
    </source>
</evidence>
<dbReference type="PROSITE" id="PS51683">
    <property type="entry name" value="SAM_OMT_II"/>
    <property type="match status" value="1"/>
</dbReference>
<dbReference type="SUPFAM" id="SSF53335">
    <property type="entry name" value="S-adenosyl-L-methionine-dependent methyltransferases"/>
    <property type="match status" value="1"/>
</dbReference>
<evidence type="ECO:0000259" key="4">
    <source>
        <dbReference type="Pfam" id="PF00891"/>
    </source>
</evidence>
<reference evidence="6" key="1">
    <citation type="submission" date="2023-07" db="EMBL/GenBank/DDBJ databases">
        <title>30 novel species of actinomycetes from the DSMZ collection.</title>
        <authorList>
            <person name="Nouioui I."/>
        </authorList>
    </citation>
    <scope>NUCLEOTIDE SEQUENCE [LARGE SCALE GENOMIC DNA]</scope>
    <source>
        <strain evidence="6">DSM 44938</strain>
    </source>
</reference>
<proteinExistence type="predicted"/>
<dbReference type="SUPFAM" id="SSF46785">
    <property type="entry name" value="Winged helix' DNA-binding domain"/>
    <property type="match status" value="1"/>
</dbReference>
<dbReference type="PANTHER" id="PTHR43712">
    <property type="entry name" value="PUTATIVE (AFU_ORTHOLOGUE AFUA_4G14580)-RELATED"/>
    <property type="match status" value="1"/>
</dbReference>
<sequence>MTHPEATDRVAERFDLIVNGPALFNAVVAGLELDVFGRLSRQPGVPFEELREHTGLPAHKLRILLHALCATELIELGTAGYTNSPTAERLLATDGPDSWKDILLGWQKIYYPAFAEMTGALKSGTNTALATHPGDEPTLYQRLSHDPEAERVLHRSMAAFTLRSLSGLLENIDLTGVKRLLDVGGGDGTTAAALTDRFPGLDITVFDLPSVTELGRDGAPSAAPGGRIAFHPGDLFGDDFPGDVDAVLFSHVLEVFSADQITTLLRKAFDALPPGGRVFLYGFNAMDGERRGVYSARLSLYLNVLATGQGMAYPTGDYEKWLTEAGCSQVASITGLPYEHALITGTKR</sequence>
<keyword evidence="3" id="KW-0949">S-adenosyl-L-methionine</keyword>
<keyword evidence="6" id="KW-1185">Reference proteome</keyword>
<dbReference type="Pfam" id="PF00891">
    <property type="entry name" value="Methyltransf_2"/>
    <property type="match status" value="1"/>
</dbReference>
<dbReference type="InterPro" id="IPR016461">
    <property type="entry name" value="COMT-like"/>
</dbReference>
<dbReference type="GO" id="GO:0032259">
    <property type="term" value="P:methylation"/>
    <property type="evidence" value="ECO:0007669"/>
    <property type="project" value="UniProtKB-KW"/>
</dbReference>
<accession>A0ABU2MX83</accession>
<dbReference type="Gene3D" id="3.40.50.150">
    <property type="entry name" value="Vaccinia Virus protein VP39"/>
    <property type="match status" value="1"/>
</dbReference>
<feature type="domain" description="O-methyltransferase C-terminal" evidence="4">
    <location>
        <begin position="139"/>
        <end position="326"/>
    </location>
</feature>